<gene>
    <name evidence="2" type="ORF">GNI_043010</name>
</gene>
<feature type="coiled-coil region" evidence="1">
    <location>
        <begin position="67"/>
        <end position="94"/>
    </location>
</feature>
<dbReference type="VEuPathDB" id="CryptoDB:GNI_043010"/>
<evidence type="ECO:0000256" key="1">
    <source>
        <dbReference type="SAM" id="Coils"/>
    </source>
</evidence>
<dbReference type="AlphaFoldDB" id="A0A023BA17"/>
<keyword evidence="1" id="KW-0175">Coiled coil</keyword>
<sequence length="245" mass="27733">MGRNLNYDLELRLMLQPTLRIAGFATEDPSATIRGELLGLEVSPGVVEVSNCYAFRSNVVVQTPTDGSSLEAAEEKLKKEAEKYQSKMRDLLEYVDCDPQPIGIWVTNNSNHKDILEELWDRCHTYDPNSVLLSFDSYLATIGRMPFKAFLLSPQWFSLRHQLETGELDKAQFTKKVNELDNKDLLTPIKVTLLSSAYTDAIKMLCAPSLEHRVARDLVVQEALMESRERELAQLAIQVDLANNN</sequence>
<dbReference type="GeneID" id="22911645"/>
<organism evidence="2 3">
    <name type="scientific">Gregarina niphandrodes</name>
    <name type="common">Septate eugregarine</name>
    <dbReference type="NCBI Taxonomy" id="110365"/>
    <lineage>
        <taxon>Eukaryota</taxon>
        <taxon>Sar</taxon>
        <taxon>Alveolata</taxon>
        <taxon>Apicomplexa</taxon>
        <taxon>Conoidasida</taxon>
        <taxon>Gregarinasina</taxon>
        <taxon>Eugregarinorida</taxon>
        <taxon>Gregarinidae</taxon>
        <taxon>Gregarina</taxon>
    </lineage>
</organism>
<dbReference type="Proteomes" id="UP000019763">
    <property type="component" value="Unassembled WGS sequence"/>
</dbReference>
<evidence type="ECO:0000313" key="3">
    <source>
        <dbReference type="Proteomes" id="UP000019763"/>
    </source>
</evidence>
<evidence type="ECO:0000313" key="2">
    <source>
        <dbReference type="EMBL" id="EZG77187.1"/>
    </source>
</evidence>
<protein>
    <submittedName>
        <fullName evidence="2">Uncharacterized protein</fullName>
    </submittedName>
</protein>
<proteinExistence type="predicted"/>
<accession>A0A023BA17</accession>
<comment type="caution">
    <text evidence="2">The sequence shown here is derived from an EMBL/GenBank/DDBJ whole genome shotgun (WGS) entry which is preliminary data.</text>
</comment>
<dbReference type="Gene3D" id="3.40.140.10">
    <property type="entry name" value="Cytidine Deaminase, domain 2"/>
    <property type="match status" value="1"/>
</dbReference>
<keyword evidence="3" id="KW-1185">Reference proteome</keyword>
<dbReference type="EMBL" id="AFNH02000328">
    <property type="protein sequence ID" value="EZG77187.1"/>
    <property type="molecule type" value="Genomic_DNA"/>
</dbReference>
<name>A0A023BA17_GRENI</name>
<reference evidence="2" key="1">
    <citation type="submission" date="2013-12" db="EMBL/GenBank/DDBJ databases">
        <authorList>
            <person name="Omoto C.K."/>
            <person name="Sibley D."/>
            <person name="Venepally P."/>
            <person name="Hadjithomas M."/>
            <person name="Karamycheva S."/>
            <person name="Brunk B."/>
            <person name="Roos D."/>
            <person name="Caler E."/>
            <person name="Lorenzi H."/>
        </authorList>
    </citation>
    <scope>NUCLEOTIDE SEQUENCE</scope>
</reference>
<dbReference type="RefSeq" id="XP_011129523.1">
    <property type="nucleotide sequence ID" value="XM_011131221.1"/>
</dbReference>